<gene>
    <name evidence="7" type="primary">citG_4</name>
    <name evidence="6" type="synonym">citG</name>
    <name evidence="7" type="ORF">EMLFYP7_02022</name>
</gene>
<dbReference type="RefSeq" id="WP_156566061.1">
    <property type="nucleotide sequence ID" value="NZ_CACRTZ010000014.1"/>
</dbReference>
<name>A0A6N3DV61_9ENTR</name>
<reference evidence="7" key="1">
    <citation type="submission" date="2019-11" db="EMBL/GenBank/DDBJ databases">
        <authorList>
            <person name="Feng L."/>
        </authorList>
    </citation>
    <scope>NUCLEOTIDE SEQUENCE</scope>
    <source>
        <strain evidence="7">EMassiliensisLFYP7</strain>
    </source>
</reference>
<dbReference type="Gene3D" id="1.10.4200.10">
    <property type="entry name" value="Triphosphoribosyl-dephospho-CoA protein"/>
    <property type="match status" value="2"/>
</dbReference>
<dbReference type="AlphaFoldDB" id="A0A6N3DV61"/>
<dbReference type="PANTHER" id="PTHR30201">
    <property type="entry name" value="TRIPHOSPHORIBOSYL-DEPHOSPHO-COA SYNTHASE"/>
    <property type="match status" value="1"/>
</dbReference>
<dbReference type="EC" id="2.4.2.52" evidence="6"/>
<dbReference type="Pfam" id="PF01874">
    <property type="entry name" value="CitG"/>
    <property type="match status" value="1"/>
</dbReference>
<keyword evidence="5 6" id="KW-0067">ATP-binding</keyword>
<proteinExistence type="inferred from homology"/>
<organism evidence="7">
    <name type="scientific">Phytobacter massiliensis</name>
    <dbReference type="NCBI Taxonomy" id="1485952"/>
    <lineage>
        <taxon>Bacteria</taxon>
        <taxon>Pseudomonadati</taxon>
        <taxon>Pseudomonadota</taxon>
        <taxon>Gammaproteobacteria</taxon>
        <taxon>Enterobacterales</taxon>
        <taxon>Enterobacteriaceae</taxon>
        <taxon>Phytobacter</taxon>
    </lineage>
</organism>
<evidence type="ECO:0000256" key="1">
    <source>
        <dbReference type="ARBA" id="ARBA00001210"/>
    </source>
</evidence>
<keyword evidence="7" id="KW-0328">Glycosyltransferase</keyword>
<evidence type="ECO:0000256" key="3">
    <source>
        <dbReference type="ARBA" id="ARBA00022679"/>
    </source>
</evidence>
<dbReference type="HAMAP" id="MF_00397">
    <property type="entry name" value="CitG"/>
    <property type="match status" value="1"/>
</dbReference>
<dbReference type="GO" id="GO:0051191">
    <property type="term" value="P:prosthetic group biosynthetic process"/>
    <property type="evidence" value="ECO:0007669"/>
    <property type="project" value="TreeGrafter"/>
</dbReference>
<sequence>MARVAHQTLPETFSRDVARYAWRAMLAEVNLTPKPGLVDCHNSGAHRDMDRQTFHRSASAIAEGLPAMVELGAACARLTATETLLRLRTVGQRCEEAMFHATAGVNTHKGTLFTLGLFCAAIGRHAALGLPLSADALAATVAGFCQGIVERELVTLTGHSPLTAGQRLFITHGLTGARGEAERGYPLVINFALPFYRQCRRQGLSDTLALHNTLLLLIAYNHDTNVVSRGGLGSLRWIQQRASMLLATGGIRSPADLPRIEQFDDACIARNLSPGGSADLLILTWFLFHFDLQEKHD</sequence>
<evidence type="ECO:0000256" key="4">
    <source>
        <dbReference type="ARBA" id="ARBA00022741"/>
    </source>
</evidence>
<keyword evidence="4 6" id="KW-0547">Nucleotide-binding</keyword>
<comment type="catalytic activity">
    <reaction evidence="1 6">
        <text>3'-dephospho-CoA + ATP = 2'-(5''-triphospho-alpha-D-ribosyl)-3'-dephospho-CoA + adenine</text>
        <dbReference type="Rhea" id="RHEA:15117"/>
        <dbReference type="ChEBI" id="CHEBI:16708"/>
        <dbReference type="ChEBI" id="CHEBI:30616"/>
        <dbReference type="ChEBI" id="CHEBI:57328"/>
        <dbReference type="ChEBI" id="CHEBI:61378"/>
        <dbReference type="EC" id="2.4.2.52"/>
    </reaction>
</comment>
<comment type="similarity">
    <text evidence="2 6">Belongs to the CitG/MdcB family.</text>
</comment>
<evidence type="ECO:0000256" key="6">
    <source>
        <dbReference type="HAMAP-Rule" id="MF_00397"/>
    </source>
</evidence>
<dbReference type="EMBL" id="CACRTZ010000014">
    <property type="protein sequence ID" value="VYU33276.1"/>
    <property type="molecule type" value="Genomic_DNA"/>
</dbReference>
<dbReference type="GO" id="GO:0005524">
    <property type="term" value="F:ATP binding"/>
    <property type="evidence" value="ECO:0007669"/>
    <property type="project" value="UniProtKB-KW"/>
</dbReference>
<evidence type="ECO:0000256" key="5">
    <source>
        <dbReference type="ARBA" id="ARBA00022840"/>
    </source>
</evidence>
<dbReference type="GO" id="GO:0046917">
    <property type="term" value="F:triphosphoribosyl-dephospho-CoA synthase activity"/>
    <property type="evidence" value="ECO:0007669"/>
    <property type="project" value="UniProtKB-UniRule"/>
</dbReference>
<dbReference type="GO" id="GO:0016757">
    <property type="term" value="F:glycosyltransferase activity"/>
    <property type="evidence" value="ECO:0007669"/>
    <property type="project" value="UniProtKB-KW"/>
</dbReference>
<accession>A0A6N3DV61</accession>
<dbReference type="PANTHER" id="PTHR30201:SF2">
    <property type="entry name" value="2-(5''-TRIPHOSPHORIBOSYL)-3'-DEPHOSPHOCOENZYME-A SYNTHASE"/>
    <property type="match status" value="1"/>
</dbReference>
<evidence type="ECO:0000313" key="7">
    <source>
        <dbReference type="EMBL" id="VYU33276.1"/>
    </source>
</evidence>
<keyword evidence="3 6" id="KW-0808">Transferase</keyword>
<dbReference type="InterPro" id="IPR002736">
    <property type="entry name" value="CitG"/>
</dbReference>
<evidence type="ECO:0000256" key="2">
    <source>
        <dbReference type="ARBA" id="ARBA00006812"/>
    </source>
</evidence>
<protein>
    <recommendedName>
        <fullName evidence="6">Probable 2-(5''-triphosphoribosyl)-3'-dephosphocoenzyme-A synthase</fullName>
        <shortName evidence="6">2-(5''-triphosphoribosyl)-3'-dephospho-CoA synthase</shortName>
        <ecNumber evidence="6">2.4.2.52</ecNumber>
    </recommendedName>
</protein>
<dbReference type="InterPro" id="IPR017551">
    <property type="entry name" value="TriPribosyl-deP-CoA_syn_CitG"/>
</dbReference>
<dbReference type="NCBIfam" id="TIGR03125">
    <property type="entry name" value="citrate_citG"/>
    <property type="match status" value="1"/>
</dbReference>